<accession>A0A564G1P2</accession>
<evidence type="ECO:0000313" key="5">
    <source>
        <dbReference type="Proteomes" id="UP001055303"/>
    </source>
</evidence>
<evidence type="ECO:0000256" key="1">
    <source>
        <dbReference type="SAM" id="MobiDB-lite"/>
    </source>
</evidence>
<dbReference type="OrthoDB" id="7873969at2"/>
<evidence type="ECO:0000313" key="4">
    <source>
        <dbReference type="Proteomes" id="UP000401717"/>
    </source>
</evidence>
<feature type="region of interest" description="Disordered" evidence="1">
    <location>
        <begin position="88"/>
        <end position="123"/>
    </location>
</feature>
<keyword evidence="5" id="KW-1185">Reference proteome</keyword>
<dbReference type="Proteomes" id="UP000401717">
    <property type="component" value="Unassembled WGS sequence"/>
</dbReference>
<name>A0A564G1P2_9HYPH</name>
<dbReference type="AlphaFoldDB" id="A0A564G1P2"/>
<proteinExistence type="predicted"/>
<reference evidence="2" key="2">
    <citation type="journal article" date="2021" name="Front. Microbiol.">
        <title>Comprehensive Comparative Genomics and Phenotyping of Methylobacterium Species.</title>
        <authorList>
            <person name="Alessa O."/>
            <person name="Ogura Y."/>
            <person name="Fujitani Y."/>
            <person name="Takami H."/>
            <person name="Hayashi T."/>
            <person name="Sahin N."/>
            <person name="Tani A."/>
        </authorList>
    </citation>
    <scope>NUCLEOTIDE SEQUENCE</scope>
    <source>
        <strain evidence="2">DSM 22415</strain>
    </source>
</reference>
<evidence type="ECO:0000313" key="3">
    <source>
        <dbReference type="EMBL" id="VUF14389.1"/>
    </source>
</evidence>
<dbReference type="Proteomes" id="UP001055303">
    <property type="component" value="Unassembled WGS sequence"/>
</dbReference>
<dbReference type="EMBL" id="CABFVH010000032">
    <property type="protein sequence ID" value="VUF14389.1"/>
    <property type="molecule type" value="Genomic_DNA"/>
</dbReference>
<reference evidence="3 4" key="1">
    <citation type="submission" date="2019-06" db="EMBL/GenBank/DDBJ databases">
        <authorList>
            <person name="Rodrigo-Torres L."/>
            <person name="Arahal R. D."/>
            <person name="Lucena T."/>
        </authorList>
    </citation>
    <scope>NUCLEOTIDE SEQUENCE [LARGE SCALE GENOMIC DNA]</scope>
    <source>
        <strain evidence="3 4">SW08-7</strain>
    </source>
</reference>
<sequence>MVVIAPIFAALAAATKTGELTFIWTERALPFTKESLGPGFGKVCREAHCPGSAHGSRKAGARRAAEDDATEAQLNALFGWKPGKRGLHAHCGPSENGARGSRKFRTSRPGAGGVSESISGSAL</sequence>
<organism evidence="3 4">
    <name type="scientific">Methylobacterium dankookense</name>
    <dbReference type="NCBI Taxonomy" id="560405"/>
    <lineage>
        <taxon>Bacteria</taxon>
        <taxon>Pseudomonadati</taxon>
        <taxon>Pseudomonadota</taxon>
        <taxon>Alphaproteobacteria</taxon>
        <taxon>Hyphomicrobiales</taxon>
        <taxon>Methylobacteriaceae</taxon>
        <taxon>Methylobacterium</taxon>
    </lineage>
</organism>
<evidence type="ECO:0000313" key="2">
    <source>
        <dbReference type="EMBL" id="GJD55171.1"/>
    </source>
</evidence>
<dbReference type="EMBL" id="BPQI01000019">
    <property type="protein sequence ID" value="GJD55171.1"/>
    <property type="molecule type" value="Genomic_DNA"/>
</dbReference>
<gene>
    <name evidence="2" type="ORF">IFDJLNFL_1053</name>
    <name evidence="3" type="ORF">MTDSW087_04110</name>
</gene>
<reference evidence="2" key="3">
    <citation type="submission" date="2021-08" db="EMBL/GenBank/DDBJ databases">
        <authorList>
            <person name="Tani A."/>
            <person name="Ola A."/>
            <person name="Ogura Y."/>
            <person name="Katsura K."/>
            <person name="Hayashi T."/>
        </authorList>
    </citation>
    <scope>NUCLEOTIDE SEQUENCE</scope>
    <source>
        <strain evidence="2">DSM 22415</strain>
    </source>
</reference>
<dbReference type="RefSeq" id="WP_144766757.1">
    <property type="nucleotide sequence ID" value="NZ_BPQI01000019.1"/>
</dbReference>
<protein>
    <submittedName>
        <fullName evidence="3">Uncharacterized protein</fullName>
    </submittedName>
</protein>